<keyword evidence="5" id="KW-0698">rRNA processing</keyword>
<dbReference type="FunFam" id="3.30.110.20:FF:000002">
    <property type="entry name" value="Ribonuclease P protein subunit p20"/>
    <property type="match status" value="1"/>
</dbReference>
<keyword evidence="6" id="KW-0819">tRNA processing</keyword>
<dbReference type="GO" id="GO:0001682">
    <property type="term" value="P:tRNA 5'-leader removal"/>
    <property type="evidence" value="ECO:0007669"/>
    <property type="project" value="InterPro"/>
</dbReference>
<protein>
    <recommendedName>
        <fullName evidence="10">Ribonuclease P protein subunit p20</fullName>
    </recommendedName>
</protein>
<dbReference type="Pfam" id="PF12328">
    <property type="entry name" value="Rpp20"/>
    <property type="match status" value="1"/>
</dbReference>
<dbReference type="PANTHER" id="PTHR15314">
    <property type="entry name" value="RIBONUCLEASE P PROTEIN SUBUNIT P20"/>
    <property type="match status" value="1"/>
</dbReference>
<comment type="similarity">
    <text evidence="3">Belongs to the histone-like Alba family.</text>
</comment>
<organism evidence="11">
    <name type="scientific">Nyssomyia neivai</name>
    <dbReference type="NCBI Taxonomy" id="330878"/>
    <lineage>
        <taxon>Eukaryota</taxon>
        <taxon>Metazoa</taxon>
        <taxon>Ecdysozoa</taxon>
        <taxon>Arthropoda</taxon>
        <taxon>Hexapoda</taxon>
        <taxon>Insecta</taxon>
        <taxon>Pterygota</taxon>
        <taxon>Neoptera</taxon>
        <taxon>Endopterygota</taxon>
        <taxon>Diptera</taxon>
        <taxon>Nematocera</taxon>
        <taxon>Psychodoidea</taxon>
        <taxon>Psychodidae</taxon>
        <taxon>Nyssomyia</taxon>
    </lineage>
</organism>
<keyword evidence="7" id="KW-0539">Nucleus</keyword>
<proteinExistence type="inferred from homology"/>
<evidence type="ECO:0000256" key="3">
    <source>
        <dbReference type="ARBA" id="ARBA00008018"/>
    </source>
</evidence>
<evidence type="ECO:0000256" key="10">
    <source>
        <dbReference type="ARBA" id="ARBA00068472"/>
    </source>
</evidence>
<dbReference type="GO" id="GO:0000172">
    <property type="term" value="C:ribonuclease MRP complex"/>
    <property type="evidence" value="ECO:0007669"/>
    <property type="project" value="InterPro"/>
</dbReference>
<dbReference type="GO" id="GO:0003676">
    <property type="term" value="F:nucleic acid binding"/>
    <property type="evidence" value="ECO:0007669"/>
    <property type="project" value="InterPro"/>
</dbReference>
<dbReference type="PANTHER" id="PTHR15314:SF1">
    <property type="entry name" value="RIBONUCLEASE P PROTEIN SUBUNIT P20"/>
    <property type="match status" value="1"/>
</dbReference>
<dbReference type="InterPro" id="IPR014612">
    <property type="entry name" value="Pop7/Rpp20"/>
</dbReference>
<evidence type="ECO:0000256" key="1">
    <source>
        <dbReference type="ARBA" id="ARBA00004463"/>
    </source>
</evidence>
<name>A0A1L8DY29_9DIPT</name>
<comment type="function">
    <text evidence="8">Component of ribonuclease P, a ribonucleoprotein complex that generates mature tRNA molecules by cleaving their 5'-ends. Also a component of the MRP ribonuclease complex, which cleaves pre-rRNA sequences.</text>
</comment>
<dbReference type="SUPFAM" id="SSF82704">
    <property type="entry name" value="AlbA-like"/>
    <property type="match status" value="1"/>
</dbReference>
<dbReference type="AlphaFoldDB" id="A0A1L8DY29"/>
<evidence type="ECO:0000256" key="6">
    <source>
        <dbReference type="ARBA" id="ARBA00022694"/>
    </source>
</evidence>
<dbReference type="InterPro" id="IPR036882">
    <property type="entry name" value="Alba-like_dom_sf"/>
</dbReference>
<reference evidence="11" key="1">
    <citation type="submission" date="2016-12" db="EMBL/GenBank/DDBJ databases">
        <title>An insight into the sialome and mialome of the sand fly, Nyssomyia neivai.</title>
        <authorList>
            <person name="Sebastian V."/>
            <person name="Goulart T.M."/>
            <person name="Oliveira W."/>
            <person name="Calvo E."/>
            <person name="Oliveira L.F."/>
            <person name="Pinto M.C."/>
            <person name="Rosselino A.M."/>
            <person name="Ribeiro J.M."/>
        </authorList>
    </citation>
    <scope>NUCLEOTIDE SEQUENCE</scope>
</reference>
<sequence length="165" mass="18808">MPKQDKRKNCKKRPANTEFLHTAGVPGRAENSSYEIRKRSPIKPFQRDTDIYVTKKSNFVGKLRQCEKLLRLEHTEIYLHGIGNAIPRTISLALQIQANNQGLYGVEPNTGTVDLVDDLHPLTDNGDFEVRQRRNSSIHIRIFRKAEPGQLVFALKSVIKGRVSF</sequence>
<dbReference type="GO" id="GO:0005655">
    <property type="term" value="C:nucleolar ribonuclease P complex"/>
    <property type="evidence" value="ECO:0007669"/>
    <property type="project" value="InterPro"/>
</dbReference>
<evidence type="ECO:0000256" key="4">
    <source>
        <dbReference type="ARBA" id="ARBA00022490"/>
    </source>
</evidence>
<evidence type="ECO:0000256" key="9">
    <source>
        <dbReference type="ARBA" id="ARBA00064615"/>
    </source>
</evidence>
<comment type="subcellular location">
    <subcellularLocation>
        <location evidence="1">Cytoplasmic granule</location>
    </subcellularLocation>
    <subcellularLocation>
        <location evidence="2">Nucleus</location>
        <location evidence="2">Nucleolus</location>
    </subcellularLocation>
</comment>
<dbReference type="EMBL" id="GFDF01002919">
    <property type="protein sequence ID" value="JAV11165.1"/>
    <property type="molecule type" value="Transcribed_RNA"/>
</dbReference>
<evidence type="ECO:0000256" key="2">
    <source>
        <dbReference type="ARBA" id="ARBA00004604"/>
    </source>
</evidence>
<comment type="subunit">
    <text evidence="9">Component of nuclear RNase P and RNase MRP complexes. RNase P consists of a catalytic RNA moiety and 10 different protein chains; POP1, POP4, POP5, POP7, RPP14, RPP21, RPP25, RPP30, RPP38 and RPP40. Within the RNase P complex, POP1, POP7 and RPP25 form the 'finger' subcomplex, POP5, RPP14, RPP40 and homodimeric RPP30 form the 'palm' subcomplex, and RPP21, POP4 and RPP38 form the 'wrist' subcomplex. All subunits of the RNase P complex interact with the catalytic RNA. Several subunits of RNase P are also part of the RNase MRP complex. RNase MRP consists of a catalytic RNA moiety and about 8 protein subunits; POP1, POP7, RPP25, RPP30, RPP38, RPP40 and possibly also POP4 and POP5. Interacts with SMN1. POP7 forms a heterodimer with RPP25 that binds to the P3 stem loop of the catalytic RNA.</text>
</comment>
<evidence type="ECO:0000256" key="5">
    <source>
        <dbReference type="ARBA" id="ARBA00022552"/>
    </source>
</evidence>
<keyword evidence="4" id="KW-0963">Cytoplasm</keyword>
<evidence type="ECO:0000256" key="8">
    <source>
        <dbReference type="ARBA" id="ARBA00053284"/>
    </source>
</evidence>
<accession>A0A1L8DY29</accession>
<dbReference type="Gene3D" id="3.30.110.20">
    <property type="entry name" value="Alba-like domain"/>
    <property type="match status" value="1"/>
</dbReference>
<dbReference type="GO" id="GO:0006364">
    <property type="term" value="P:rRNA processing"/>
    <property type="evidence" value="ECO:0007669"/>
    <property type="project" value="UniProtKB-KW"/>
</dbReference>
<evidence type="ECO:0000256" key="7">
    <source>
        <dbReference type="ARBA" id="ARBA00023242"/>
    </source>
</evidence>
<evidence type="ECO:0000313" key="11">
    <source>
        <dbReference type="EMBL" id="JAV11165.1"/>
    </source>
</evidence>